<dbReference type="Pfam" id="PF13517">
    <property type="entry name" value="FG-GAP_3"/>
    <property type="match status" value="12"/>
</dbReference>
<evidence type="ECO:0000313" key="5">
    <source>
        <dbReference type="Proteomes" id="UP000663877"/>
    </source>
</evidence>
<dbReference type="InterPro" id="IPR013517">
    <property type="entry name" value="FG-GAP"/>
</dbReference>
<dbReference type="Proteomes" id="UP000663832">
    <property type="component" value="Unassembled WGS sequence"/>
</dbReference>
<dbReference type="SUPFAM" id="SSF69318">
    <property type="entry name" value="Integrin alpha N-terminal domain"/>
    <property type="match status" value="5"/>
</dbReference>
<dbReference type="OrthoDB" id="10022113at2759"/>
<dbReference type="Gene3D" id="2.30.30.100">
    <property type="match status" value="10"/>
</dbReference>
<organism evidence="2 5">
    <name type="scientific">Adineta steineri</name>
    <dbReference type="NCBI Taxonomy" id="433720"/>
    <lineage>
        <taxon>Eukaryota</taxon>
        <taxon>Metazoa</taxon>
        <taxon>Spiralia</taxon>
        <taxon>Gnathifera</taxon>
        <taxon>Rotifera</taxon>
        <taxon>Eurotatoria</taxon>
        <taxon>Bdelloidea</taxon>
        <taxon>Adinetida</taxon>
        <taxon>Adinetidae</taxon>
        <taxon>Adineta</taxon>
    </lineage>
</organism>
<keyword evidence="4" id="KW-1185">Reference proteome</keyword>
<evidence type="ECO:0000313" key="3">
    <source>
        <dbReference type="EMBL" id="CAF1590378.1"/>
    </source>
</evidence>
<dbReference type="PANTHER" id="PTHR46580">
    <property type="entry name" value="SENSOR KINASE-RELATED"/>
    <property type="match status" value="1"/>
</dbReference>
<keyword evidence="1" id="KW-0732">Signal</keyword>
<dbReference type="Gene3D" id="2.40.128.340">
    <property type="match status" value="1"/>
</dbReference>
<dbReference type="Proteomes" id="UP000663877">
    <property type="component" value="Unassembled WGS sequence"/>
</dbReference>
<proteinExistence type="predicted"/>
<protein>
    <submittedName>
        <fullName evidence="2">Uncharacterized protein</fullName>
    </submittedName>
</protein>
<comment type="caution">
    <text evidence="2">The sequence shown here is derived from an EMBL/GenBank/DDBJ whole genome shotgun (WGS) entry which is preliminary data.</text>
</comment>
<dbReference type="EMBL" id="CAJNOI010000710">
    <property type="protein sequence ID" value="CAF1333837.1"/>
    <property type="molecule type" value="Genomic_DNA"/>
</dbReference>
<gene>
    <name evidence="2" type="ORF">BJG266_LOCUS34031</name>
    <name evidence="3" type="ORF">QVE165_LOCUS51172</name>
</gene>
<reference evidence="2" key="1">
    <citation type="submission" date="2021-02" db="EMBL/GenBank/DDBJ databases">
        <authorList>
            <person name="Nowell W R."/>
        </authorList>
    </citation>
    <scope>NUCLEOTIDE SEQUENCE</scope>
</reference>
<dbReference type="PANTHER" id="PTHR46580:SF4">
    <property type="entry name" value="ATP_GTP-BINDING PROTEIN"/>
    <property type="match status" value="1"/>
</dbReference>
<evidence type="ECO:0000313" key="4">
    <source>
        <dbReference type="Proteomes" id="UP000663832"/>
    </source>
</evidence>
<name>A0A815G4P4_9BILA</name>
<evidence type="ECO:0000313" key="2">
    <source>
        <dbReference type="EMBL" id="CAF1333837.1"/>
    </source>
</evidence>
<sequence>MMISILTVYFSSPKPLGKTCAYILKSEAHNSIISDSHPHSIAVADVNNDNLPDIIVPNSGTSSLGIFLRQDNTTFRDQITYSTGSNSLPYAVCVGDFNHDQQIDIAVANYGANNIGIFLAKGNGTFMSQITFSTGSSRPLWIAVGDINNDQQLDIVVANYGTNDIGILFGDGLGNFATPKTFSTGYDSVPYSLVVSDLNNDDKLDIIVANHGTDNIGLFLGHGNGIFEAQVIISTGFKSQPYSVAVNDLNNDTYMDIVVACSGLNTIDVLLGFGNGSFTIPYKYSTNNNSFPLSLVIGDFDDDTQLDIAVANYQGESVGIFFGYGNGYFTDQMIFFTVTYNFNPYATAAGDFNGDNRLDIAVVNYDYNYVDIVLTYRNYTFLSQNTYSTGIPSGPVSVAVADFNNDKQLDIVVANFGTNNIGIFFGYGTGTFLTQITYSTGDNSQPHAVTIGDFNNDKQLDIVVANSGTNNIGIFLGYINGTFSSQTTYSTGDGSTPYDVAAGDFNNDGQLDIAVANYWGFNIGIFLGYGNRTFSSQQTYPTGDLSNPQSLAIGDFNNDSRLDIAVVNYWNSNVGIFLGYGNGTFADQVTYLLPFATCPSDIAIGDVNNDDHQDIIITMIFGENILIFFGYGNGTFVKGNSYSTGSGSEPFSITVGDLNNDNQLDIVVANCLTDNVVVFIGEGGGAFPVQRTYSTGDNSCPTWVVLSDINNDNILDIVVTDNGTNMIGVFLGSSYMNGILEDTYSTGSSPHPHGLALGDFNHDGQLDIVIANYVLSNVGVLLGHTNGTFPLQTVFSTGDLSFPTSVAIDHLNNDNELDIIVANSATENVGILLGYGNGSFTNLNMYSTGVGSNPQAVTTGDFNSDQKLDIAVIDSGTDRVLTLIRYDTGSFRKQITFSTGTGSAPHAVAVADLNNDGWLDFVSCNSDNVGVFLGLGNGIFSNQAIYSTGSNSLPFAITIVDLNNDSYLDMVVANLGTSNIGIFLGYGNGVFTNQTTFNTGYNSGPCTAIVADFNNDNRLDIAVALTFTGEMGILLGHDNATFSPIVIYPIGSNADTSSIATSDFNNDNRLDIVVSNFYLISISIFYGKGDGTFSNLTSYTTGSNSQPAWIVVSDLNNDAILDIVVANSGADNIGVFFGNKNHSFHDQITFSTGIGSTPNALVIEDFNNDNQLDIAFVSYGTNSLGVLLQCINGTFFDPLTYSTGENSQPYFLAVGDFNKDRRLDIVVANSGTDNTGIFFGYVSEDFVNAPAYSTGYSSQVTSIAVGDFNNDTRLDVVITNNATNNVKVIFGSGYGTFLYDITYSTGNSSQPCSVCVADLNNDNRLDFVVANAGTHTISIFLSNGTGTFSNQITYSTGVRSQPSSVVILDFNNDTQLDIAVASYRTSHIGVYFGYGNGSFMNQQIFSIGFNSHPFALAVGDIDNNNLTDIIATNNGYGNINILTKTC</sequence>
<evidence type="ECO:0000256" key="1">
    <source>
        <dbReference type="ARBA" id="ARBA00022729"/>
    </source>
</evidence>
<dbReference type="InterPro" id="IPR028994">
    <property type="entry name" value="Integrin_alpha_N"/>
</dbReference>
<dbReference type="Gene3D" id="2.130.10.130">
    <property type="entry name" value="Integrin alpha, N-terminal"/>
    <property type="match status" value="4"/>
</dbReference>
<dbReference type="EMBL" id="CAJNOM010001075">
    <property type="protein sequence ID" value="CAF1590378.1"/>
    <property type="molecule type" value="Genomic_DNA"/>
</dbReference>
<accession>A0A815G4P4</accession>